<feature type="compositionally biased region" description="Basic residues" evidence="1">
    <location>
        <begin position="126"/>
        <end position="139"/>
    </location>
</feature>
<keyword evidence="2" id="KW-0732">Signal</keyword>
<proteinExistence type="predicted"/>
<gene>
    <name evidence="3" type="ORF">VTK73DRAFT_9681</name>
</gene>
<evidence type="ECO:0000256" key="2">
    <source>
        <dbReference type="SAM" id="SignalP"/>
    </source>
</evidence>
<reference evidence="3 4" key="1">
    <citation type="journal article" date="2024" name="Commun. Biol.">
        <title>Comparative genomic analysis of thermophilic fungi reveals convergent evolutionary adaptations and gene losses.</title>
        <authorList>
            <person name="Steindorff A.S."/>
            <person name="Aguilar-Pontes M.V."/>
            <person name="Robinson A.J."/>
            <person name="Andreopoulos B."/>
            <person name="LaButti K."/>
            <person name="Kuo A."/>
            <person name="Mondo S."/>
            <person name="Riley R."/>
            <person name="Otillar R."/>
            <person name="Haridas S."/>
            <person name="Lipzen A."/>
            <person name="Grimwood J."/>
            <person name="Schmutz J."/>
            <person name="Clum A."/>
            <person name="Reid I.D."/>
            <person name="Moisan M.C."/>
            <person name="Butler G."/>
            <person name="Nguyen T.T.M."/>
            <person name="Dewar K."/>
            <person name="Conant G."/>
            <person name="Drula E."/>
            <person name="Henrissat B."/>
            <person name="Hansel C."/>
            <person name="Singer S."/>
            <person name="Hutchinson M.I."/>
            <person name="de Vries R.P."/>
            <person name="Natvig D.O."/>
            <person name="Powell A.J."/>
            <person name="Tsang A."/>
            <person name="Grigoriev I.V."/>
        </authorList>
    </citation>
    <scope>NUCLEOTIDE SEQUENCE [LARGE SCALE GENOMIC DNA]</scope>
    <source>
        <strain evidence="3 4">ATCC 24622</strain>
    </source>
</reference>
<evidence type="ECO:0000313" key="4">
    <source>
        <dbReference type="Proteomes" id="UP001586593"/>
    </source>
</evidence>
<protein>
    <submittedName>
        <fullName evidence="3">Uncharacterized protein</fullName>
    </submittedName>
</protein>
<feature type="compositionally biased region" description="Pro residues" evidence="1">
    <location>
        <begin position="73"/>
        <end position="85"/>
    </location>
</feature>
<evidence type="ECO:0000313" key="3">
    <source>
        <dbReference type="EMBL" id="KAL1850431.1"/>
    </source>
</evidence>
<dbReference type="EMBL" id="JAZHXJ010000831">
    <property type="protein sequence ID" value="KAL1850431.1"/>
    <property type="molecule type" value="Genomic_DNA"/>
</dbReference>
<organism evidence="3 4">
    <name type="scientific">Phialemonium thermophilum</name>
    <dbReference type="NCBI Taxonomy" id="223376"/>
    <lineage>
        <taxon>Eukaryota</taxon>
        <taxon>Fungi</taxon>
        <taxon>Dikarya</taxon>
        <taxon>Ascomycota</taxon>
        <taxon>Pezizomycotina</taxon>
        <taxon>Sordariomycetes</taxon>
        <taxon>Sordariomycetidae</taxon>
        <taxon>Cephalothecales</taxon>
        <taxon>Cephalothecaceae</taxon>
        <taxon>Phialemonium</taxon>
    </lineage>
</organism>
<sequence length="289" mass="29638">MDGEHIFSATIVLVMVCAAFPDNAAYTSALNAGLDLLRGMAERGNSHMGARHQLLVNLRNAVIGGGAAGSGATPPPPAAAKPSPGPSLSSVSSTSPRNHAQIHRSPHSSATLQQQSFIQSQQQQQQHHHPHHHGHHHQQQQHPQFPLPALPSGYSAFLSGGAGSPTLSTPPSTHTAMLGVSPTTAALGSMGMGAATNSNDGTGDGSTAAAGAISPGSVPEMPSFTMADEGALRELFFDESAGPSAGGAGMDFGLWEEGFANPAVDAGYDFSQWTVLEGDGRENMGREGL</sequence>
<feature type="compositionally biased region" description="Low complexity" evidence="1">
    <location>
        <begin position="113"/>
        <end position="125"/>
    </location>
</feature>
<keyword evidence="4" id="KW-1185">Reference proteome</keyword>
<accession>A0ABR3W0Z6</accession>
<feature type="region of interest" description="Disordered" evidence="1">
    <location>
        <begin position="67"/>
        <end position="178"/>
    </location>
</feature>
<comment type="caution">
    <text evidence="3">The sequence shown here is derived from an EMBL/GenBank/DDBJ whole genome shotgun (WGS) entry which is preliminary data.</text>
</comment>
<feature type="compositionally biased region" description="Low complexity" evidence="1">
    <location>
        <begin position="86"/>
        <end position="96"/>
    </location>
</feature>
<feature type="compositionally biased region" description="Low complexity" evidence="1">
    <location>
        <begin position="164"/>
        <end position="176"/>
    </location>
</feature>
<feature type="signal peptide" evidence="2">
    <location>
        <begin position="1"/>
        <end position="19"/>
    </location>
</feature>
<feature type="chain" id="PRO_5046893412" evidence="2">
    <location>
        <begin position="20"/>
        <end position="289"/>
    </location>
</feature>
<evidence type="ECO:0000256" key="1">
    <source>
        <dbReference type="SAM" id="MobiDB-lite"/>
    </source>
</evidence>
<name>A0ABR3W0Z6_9PEZI</name>
<dbReference type="Proteomes" id="UP001586593">
    <property type="component" value="Unassembled WGS sequence"/>
</dbReference>